<keyword evidence="2 5" id="KW-0812">Transmembrane</keyword>
<feature type="transmembrane region" description="Helical" evidence="5">
    <location>
        <begin position="137"/>
        <end position="155"/>
    </location>
</feature>
<keyword evidence="8" id="KW-1185">Reference proteome</keyword>
<comment type="subcellular location">
    <subcellularLocation>
        <location evidence="1">Membrane</location>
        <topology evidence="1">Multi-pass membrane protein</topology>
    </subcellularLocation>
</comment>
<evidence type="ECO:0000313" key="7">
    <source>
        <dbReference type="EMBL" id="KDO67964.1"/>
    </source>
</evidence>
<dbReference type="AlphaFoldDB" id="A0A067FKM1"/>
<dbReference type="EMBL" id="KK784895">
    <property type="protein sequence ID" value="KDO67964.1"/>
    <property type="molecule type" value="Genomic_DNA"/>
</dbReference>
<evidence type="ECO:0000256" key="1">
    <source>
        <dbReference type="ARBA" id="ARBA00004141"/>
    </source>
</evidence>
<evidence type="ECO:0000259" key="6">
    <source>
        <dbReference type="Pfam" id="PF00999"/>
    </source>
</evidence>
<protein>
    <recommendedName>
        <fullName evidence="6">Cation/H+ exchanger transmembrane domain-containing protein</fullName>
    </recommendedName>
</protein>
<dbReference type="Pfam" id="PF00999">
    <property type="entry name" value="Na_H_Exchanger"/>
    <property type="match status" value="1"/>
</dbReference>
<feature type="transmembrane region" description="Helical" evidence="5">
    <location>
        <begin position="167"/>
        <end position="183"/>
    </location>
</feature>
<feature type="transmembrane region" description="Helical" evidence="5">
    <location>
        <begin position="215"/>
        <end position="235"/>
    </location>
</feature>
<gene>
    <name evidence="7" type="ORF">CISIN_1g0038611mg</name>
</gene>
<evidence type="ECO:0000256" key="3">
    <source>
        <dbReference type="ARBA" id="ARBA00022989"/>
    </source>
</evidence>
<dbReference type="Proteomes" id="UP000027120">
    <property type="component" value="Unassembled WGS sequence"/>
</dbReference>
<dbReference type="InterPro" id="IPR006153">
    <property type="entry name" value="Cation/H_exchanger_TM"/>
</dbReference>
<reference evidence="7 8" key="1">
    <citation type="submission" date="2014-04" db="EMBL/GenBank/DDBJ databases">
        <authorList>
            <consortium name="International Citrus Genome Consortium"/>
            <person name="Gmitter F."/>
            <person name="Chen C."/>
            <person name="Farmerie W."/>
            <person name="Harkins T."/>
            <person name="Desany B."/>
            <person name="Mohiuddin M."/>
            <person name="Kodira C."/>
            <person name="Borodovsky M."/>
            <person name="Lomsadze A."/>
            <person name="Burns P."/>
            <person name="Jenkins J."/>
            <person name="Prochnik S."/>
            <person name="Shu S."/>
            <person name="Chapman J."/>
            <person name="Pitluck S."/>
            <person name="Schmutz J."/>
            <person name="Rokhsar D."/>
        </authorList>
    </citation>
    <scope>NUCLEOTIDE SEQUENCE</scope>
</reference>
<keyword evidence="4 5" id="KW-0472">Membrane</keyword>
<name>A0A067FKM1_CITSI</name>
<accession>A0A067FKM1</accession>
<evidence type="ECO:0000256" key="2">
    <source>
        <dbReference type="ARBA" id="ARBA00022692"/>
    </source>
</evidence>
<feature type="transmembrane region" description="Helical" evidence="5">
    <location>
        <begin position="247"/>
        <end position="269"/>
    </location>
</feature>
<keyword evidence="3 5" id="KW-1133">Transmembrane helix</keyword>
<evidence type="ECO:0000256" key="4">
    <source>
        <dbReference type="ARBA" id="ARBA00023136"/>
    </source>
</evidence>
<feature type="domain" description="Cation/H+ exchanger transmembrane" evidence="6">
    <location>
        <begin position="123"/>
        <end position="270"/>
    </location>
</feature>
<sequence length="275" mass="30200">MLESLACYHHSPKVYDIFGQTSSIRAYGHDSYGVLYLCKQKIHVQSHVENFKVYHRSFAFVNSFEGRKLLAPSISGWRCLSFSNNNRPQTRWEGFRTYAAAEVAGAVDVINDLGLDTLTFLAVTVIVVPVFKIARASPILGFFFAGIVLNQLGIIRNLTDVKVLSEWGILFLVVLSTLAFTAFELPPNGAVGTRILEFLFHSRSDLVNIRSIDEAVVIGAALSLSSSAFVLQLLAEKGELPTRFGSATLGILLLQDIAVVPLLVILPVLESQVSE</sequence>
<dbReference type="GO" id="GO:0015297">
    <property type="term" value="F:antiporter activity"/>
    <property type="evidence" value="ECO:0007669"/>
    <property type="project" value="InterPro"/>
</dbReference>
<evidence type="ECO:0000256" key="5">
    <source>
        <dbReference type="SAM" id="Phobius"/>
    </source>
</evidence>
<proteinExistence type="predicted"/>
<organism evidence="7 8">
    <name type="scientific">Citrus sinensis</name>
    <name type="common">Sweet orange</name>
    <name type="synonym">Citrus aurantium var. sinensis</name>
    <dbReference type="NCBI Taxonomy" id="2711"/>
    <lineage>
        <taxon>Eukaryota</taxon>
        <taxon>Viridiplantae</taxon>
        <taxon>Streptophyta</taxon>
        <taxon>Embryophyta</taxon>
        <taxon>Tracheophyta</taxon>
        <taxon>Spermatophyta</taxon>
        <taxon>Magnoliopsida</taxon>
        <taxon>eudicotyledons</taxon>
        <taxon>Gunneridae</taxon>
        <taxon>Pentapetalae</taxon>
        <taxon>rosids</taxon>
        <taxon>malvids</taxon>
        <taxon>Sapindales</taxon>
        <taxon>Rutaceae</taxon>
        <taxon>Aurantioideae</taxon>
        <taxon>Citrus</taxon>
    </lineage>
</organism>
<dbReference type="PANTHER" id="PTHR46157:SF4">
    <property type="entry name" value="K(+) EFFLUX ANTIPORTER 3, CHLOROPLASTIC"/>
    <property type="match status" value="1"/>
</dbReference>
<dbReference type="GO" id="GO:0016020">
    <property type="term" value="C:membrane"/>
    <property type="evidence" value="ECO:0007669"/>
    <property type="project" value="UniProtKB-SubCell"/>
</dbReference>
<dbReference type="InterPro" id="IPR038770">
    <property type="entry name" value="Na+/solute_symporter_sf"/>
</dbReference>
<dbReference type="PANTHER" id="PTHR46157">
    <property type="entry name" value="K(+) EFFLUX ANTIPORTER 3, CHLOROPLASTIC"/>
    <property type="match status" value="1"/>
</dbReference>
<feature type="non-terminal residue" evidence="7">
    <location>
        <position position="275"/>
    </location>
</feature>
<dbReference type="Gene3D" id="1.20.1530.20">
    <property type="match status" value="1"/>
</dbReference>
<evidence type="ECO:0000313" key="8">
    <source>
        <dbReference type="Proteomes" id="UP000027120"/>
    </source>
</evidence>
<dbReference type="GO" id="GO:1902600">
    <property type="term" value="P:proton transmembrane transport"/>
    <property type="evidence" value="ECO:0007669"/>
    <property type="project" value="InterPro"/>
</dbReference>